<proteinExistence type="inferred from homology"/>
<dbReference type="InterPro" id="IPR000182">
    <property type="entry name" value="GNAT_dom"/>
</dbReference>
<feature type="binding site" evidence="4">
    <location>
        <begin position="273"/>
        <end position="275"/>
    </location>
    <ligand>
        <name>acetyl-CoA</name>
        <dbReference type="ChEBI" id="CHEBI:57288"/>
        <label>2</label>
    </ligand>
</feature>
<dbReference type="InterPro" id="IPR016181">
    <property type="entry name" value="Acyl_CoA_acyltransferase"/>
</dbReference>
<dbReference type="SUPFAM" id="SSF55729">
    <property type="entry name" value="Acyl-CoA N-acyltransferases (Nat)"/>
    <property type="match status" value="1"/>
</dbReference>
<feature type="binding site" evidence="4">
    <location>
        <begin position="280"/>
        <end position="286"/>
    </location>
    <ligand>
        <name>acetyl-CoA</name>
        <dbReference type="ChEBI" id="CHEBI:57288"/>
        <label>2</label>
    </ligand>
</feature>
<dbReference type="RefSeq" id="WP_126500433.1">
    <property type="nucleotide sequence ID" value="NZ_LR134479.1"/>
</dbReference>
<evidence type="ECO:0000256" key="4">
    <source>
        <dbReference type="HAMAP-Rule" id="MF_01698"/>
    </source>
</evidence>
<feature type="binding site" evidence="4">
    <location>
        <begin position="96"/>
        <end position="98"/>
    </location>
    <ligand>
        <name>acetyl-CoA</name>
        <dbReference type="ChEBI" id="CHEBI:57288"/>
        <label>1</label>
    </ligand>
</feature>
<evidence type="ECO:0000256" key="3">
    <source>
        <dbReference type="ARBA" id="ARBA00023315"/>
    </source>
</evidence>
<dbReference type="EC" id="2.3.1.189" evidence="4"/>
<dbReference type="AlphaFoldDB" id="A0A7Z9A5Z7"/>
<dbReference type="HAMAP" id="MF_01698">
    <property type="entry name" value="MshD"/>
    <property type="match status" value="1"/>
</dbReference>
<dbReference type="EMBL" id="LR134479">
    <property type="protein sequence ID" value="VEI23979.1"/>
    <property type="molecule type" value="Genomic_DNA"/>
</dbReference>
<dbReference type="InterPro" id="IPR017813">
    <property type="entry name" value="Mycothiol_AcTrfase"/>
</dbReference>
<dbReference type="NCBIfam" id="TIGR03448">
    <property type="entry name" value="mycothiol_MshD"/>
    <property type="match status" value="1"/>
</dbReference>
<dbReference type="PANTHER" id="PTHR43617">
    <property type="entry name" value="L-AMINO ACID N-ACETYLTRANSFERASE"/>
    <property type="match status" value="1"/>
</dbReference>
<dbReference type="PROSITE" id="PS51186">
    <property type="entry name" value="GNAT"/>
    <property type="match status" value="1"/>
</dbReference>
<reference evidence="6 7" key="1">
    <citation type="submission" date="2018-12" db="EMBL/GenBank/DDBJ databases">
        <authorList>
            <consortium name="Pathogen Informatics"/>
        </authorList>
    </citation>
    <scope>NUCLEOTIDE SEQUENCE [LARGE SCALE GENOMIC DNA]</scope>
    <source>
        <strain evidence="6 7">NCTC10207</strain>
    </source>
</reference>
<name>A0A7Z9A5Z7_9MICC</name>
<feature type="binding site" evidence="4">
    <location>
        <position position="269"/>
    </location>
    <ligand>
        <name>1D-myo-inositol 2-(L-cysteinylamino)-2-deoxy-alpha-D-glucopyranoside</name>
        <dbReference type="ChEBI" id="CHEBI:58887"/>
    </ligand>
</feature>
<organism evidence="6 7">
    <name type="scientific">Rothia aeria</name>
    <dbReference type="NCBI Taxonomy" id="172042"/>
    <lineage>
        <taxon>Bacteria</taxon>
        <taxon>Bacillati</taxon>
        <taxon>Actinomycetota</taxon>
        <taxon>Actinomycetes</taxon>
        <taxon>Micrococcales</taxon>
        <taxon>Micrococcaceae</taxon>
        <taxon>Rothia</taxon>
    </lineage>
</organism>
<dbReference type="Proteomes" id="UP000282386">
    <property type="component" value="Chromosome"/>
</dbReference>
<feature type="domain" description="N-acetyltransferase" evidence="5">
    <location>
        <begin position="186"/>
        <end position="348"/>
    </location>
</feature>
<accession>A0A7Z9A5Z7</accession>
<comment type="subunit">
    <text evidence="4">Monomer.</text>
</comment>
<feature type="binding site" evidence="4">
    <location>
        <position position="44"/>
    </location>
    <ligand>
        <name>1D-myo-inositol 2-(L-cysteinylamino)-2-deoxy-alpha-D-glucopyranoside</name>
        <dbReference type="ChEBI" id="CHEBI:58887"/>
    </ligand>
</feature>
<protein>
    <recommendedName>
        <fullName evidence="4">Mycothiol acetyltransferase</fullName>
        <shortName evidence="4">MSH acetyltransferase</shortName>
        <ecNumber evidence="4">2.3.1.189</ecNumber>
    </recommendedName>
    <alternativeName>
        <fullName evidence="4">Mycothiol synthase</fullName>
    </alternativeName>
</protein>
<comment type="function">
    <text evidence="4">Catalyzes the transfer of acetyl from acetyl-CoA to desacetylmycothiol (Cys-GlcN-Ins) to form mycothiol.</text>
</comment>
<evidence type="ECO:0000256" key="2">
    <source>
        <dbReference type="ARBA" id="ARBA00022737"/>
    </source>
</evidence>
<feature type="binding site" evidence="4">
    <location>
        <position position="254"/>
    </location>
    <ligand>
        <name>1D-myo-inositol 2-(L-cysteinylamino)-2-deoxy-alpha-D-glucopyranoside</name>
        <dbReference type="ChEBI" id="CHEBI:58887"/>
    </ligand>
</feature>
<dbReference type="GO" id="GO:0008999">
    <property type="term" value="F:protein-N-terminal-alanine acetyltransferase activity"/>
    <property type="evidence" value="ECO:0007669"/>
    <property type="project" value="TreeGrafter"/>
</dbReference>
<keyword evidence="2 4" id="KW-0677">Repeat</keyword>
<evidence type="ECO:0000259" key="5">
    <source>
        <dbReference type="PROSITE" id="PS51186"/>
    </source>
</evidence>
<evidence type="ECO:0000313" key="7">
    <source>
        <dbReference type="Proteomes" id="UP000282386"/>
    </source>
</evidence>
<sequence>MAPEQFTPEAVSFTQPVLSDEFLARFDDFAATVQAHDGTPAFSEQTRIELSKALATHDAVPPRVFVLERAGYLAAALVAVPASGGQQDTVPGVIEAAVHPDARGVHLGQEFFELAIAELGAEASLYNLWVHGSAQDTGIESPANALAKAEGFKPVRVLYKMVLPLDPQTRENLVEASDARQLPDDLLLRTYTRDDEQPWLRVNAQAFAHHPEQGRLTLADLRERTGADWFRPEGFFIASDRENPSSIAAFTWTKIPRSQPATALSPAGEIYVVGVSPSVQGGGLGRTLVLRGLAYLALAHDEHNVPLRSIELYVDADNAPAVALYESLGFAVATIDRMYAPARPASGE</sequence>
<dbReference type="InterPro" id="IPR050276">
    <property type="entry name" value="MshD_Acetyltransferase"/>
</dbReference>
<dbReference type="Gene3D" id="3.40.630.30">
    <property type="match status" value="1"/>
</dbReference>
<keyword evidence="1 4" id="KW-0808">Transferase</keyword>
<comment type="caution">
    <text evidence="4">Lacks conserved residue(s) required for the propagation of feature annotation.</text>
</comment>
<comment type="similarity">
    <text evidence="4">Belongs to the acetyltransferase family. MshD subfamily.</text>
</comment>
<comment type="catalytic activity">
    <reaction evidence="4">
        <text>1D-myo-inositol 2-(L-cysteinylamino)-2-deoxy-alpha-D-glucopyranoside + acetyl-CoA = mycothiol + CoA + H(+)</text>
        <dbReference type="Rhea" id="RHEA:26172"/>
        <dbReference type="ChEBI" id="CHEBI:15378"/>
        <dbReference type="ChEBI" id="CHEBI:16768"/>
        <dbReference type="ChEBI" id="CHEBI:57287"/>
        <dbReference type="ChEBI" id="CHEBI:57288"/>
        <dbReference type="ChEBI" id="CHEBI:58887"/>
        <dbReference type="EC" id="2.3.1.189"/>
    </reaction>
</comment>
<dbReference type="PIRSF" id="PIRSF021524">
    <property type="entry name" value="MSH_acetyltransferase"/>
    <property type="match status" value="1"/>
</dbReference>
<dbReference type="Pfam" id="PF00583">
    <property type="entry name" value="Acetyltransf_1"/>
    <property type="match status" value="1"/>
</dbReference>
<evidence type="ECO:0000256" key="1">
    <source>
        <dbReference type="ARBA" id="ARBA00022679"/>
    </source>
</evidence>
<dbReference type="GO" id="GO:0035447">
    <property type="term" value="F:mycothiol synthase activity"/>
    <property type="evidence" value="ECO:0007669"/>
    <property type="project" value="UniProtKB-UniRule"/>
</dbReference>
<evidence type="ECO:0000313" key="6">
    <source>
        <dbReference type="EMBL" id="VEI23979.1"/>
    </source>
</evidence>
<feature type="binding site" evidence="4">
    <location>
        <position position="313"/>
    </location>
    <ligand>
        <name>1D-myo-inositol 2-(L-cysteinylamino)-2-deoxy-alpha-D-glucopyranoside</name>
        <dbReference type="ChEBI" id="CHEBI:58887"/>
    </ligand>
</feature>
<keyword evidence="3 4" id="KW-0012">Acyltransferase</keyword>
<feature type="binding site" evidence="4">
    <location>
        <position position="212"/>
    </location>
    <ligand>
        <name>1D-myo-inositol 2-(L-cysteinylamino)-2-deoxy-alpha-D-glucopyranoside</name>
        <dbReference type="ChEBI" id="CHEBI:58887"/>
    </ligand>
</feature>
<dbReference type="GO" id="GO:0010125">
    <property type="term" value="P:mycothiol biosynthetic process"/>
    <property type="evidence" value="ECO:0007669"/>
    <property type="project" value="UniProtKB-UniRule"/>
</dbReference>
<dbReference type="PANTHER" id="PTHR43617:SF31">
    <property type="entry name" value="MYCOTHIOL ACETYLTRANSFERASE"/>
    <property type="match status" value="1"/>
</dbReference>
<gene>
    <name evidence="4 6" type="primary">mshD</name>
    <name evidence="6" type="ORF">NCTC10207_01836</name>
</gene>